<name>A0ABW7GJB9_9BURK</name>
<protein>
    <submittedName>
        <fullName evidence="2">Uncharacterized protein</fullName>
    </submittedName>
</protein>
<evidence type="ECO:0000313" key="2">
    <source>
        <dbReference type="EMBL" id="MFG6462052.1"/>
    </source>
</evidence>
<gene>
    <name evidence="2" type="ORF">ACG04Q_10765</name>
</gene>
<dbReference type="EMBL" id="JBIGHX010000003">
    <property type="protein sequence ID" value="MFG6462052.1"/>
    <property type="molecule type" value="Genomic_DNA"/>
</dbReference>
<feature type="region of interest" description="Disordered" evidence="1">
    <location>
        <begin position="127"/>
        <end position="149"/>
    </location>
</feature>
<reference evidence="2 3" key="1">
    <citation type="submission" date="2024-08" db="EMBL/GenBank/DDBJ databases">
        <authorList>
            <person name="Lu H."/>
        </authorList>
    </citation>
    <scope>NUCLEOTIDE SEQUENCE [LARGE SCALE GENOMIC DNA]</scope>
    <source>
        <strain evidence="2 3">DXS20W</strain>
    </source>
</reference>
<dbReference type="RefSeq" id="WP_394510924.1">
    <property type="nucleotide sequence ID" value="NZ_JBIGHX010000003.1"/>
</dbReference>
<feature type="compositionally biased region" description="Polar residues" evidence="1">
    <location>
        <begin position="139"/>
        <end position="149"/>
    </location>
</feature>
<dbReference type="Proteomes" id="UP001606302">
    <property type="component" value="Unassembled WGS sequence"/>
</dbReference>
<evidence type="ECO:0000313" key="3">
    <source>
        <dbReference type="Proteomes" id="UP001606302"/>
    </source>
</evidence>
<keyword evidence="3" id="KW-1185">Reference proteome</keyword>
<comment type="caution">
    <text evidence="2">The sequence shown here is derived from an EMBL/GenBank/DDBJ whole genome shotgun (WGS) entry which is preliminary data.</text>
</comment>
<evidence type="ECO:0000256" key="1">
    <source>
        <dbReference type="SAM" id="MobiDB-lite"/>
    </source>
</evidence>
<organism evidence="2 3">
    <name type="scientific">Pelomonas lactea</name>
    <dbReference type="NCBI Taxonomy" id="3299030"/>
    <lineage>
        <taxon>Bacteria</taxon>
        <taxon>Pseudomonadati</taxon>
        <taxon>Pseudomonadota</taxon>
        <taxon>Betaproteobacteria</taxon>
        <taxon>Burkholderiales</taxon>
        <taxon>Sphaerotilaceae</taxon>
        <taxon>Roseateles</taxon>
    </lineage>
</organism>
<accession>A0ABW7GJB9</accession>
<proteinExistence type="predicted"/>
<sequence length="351" mass="37760">MAPRWAVWAMHPLTPPQKLIAIESRELPMPQATPRPRRFITATTLAIAVLAGAFLASPAAAAAPQSRRLSLSLELVRRGPVQLGVESGEQRLTQLLKVDALLHSDGVLFPSNPLDAQDVDRLFQQSQASRAPAAGTGGPQQRVSASQGRQLQADMQSKVQAMQARCGTDPQCIARESAALSAAMNSALAGVTGTPAAARVDDDTGPQPQFLLFTGQADCKLALQAKIDSRVEGSFNDVQGVVRYTETQRGESTVRDSALCGLFQVVLHPRSGRVWLGIPTLRPETVGITVREESGHPTRRTEGRIALKWWEADGALRQRLLNLNEQGSDVLKAPAGDGSAELRMSWKFSSP</sequence>